<feature type="region of interest" description="Disordered" evidence="1">
    <location>
        <begin position="237"/>
        <end position="289"/>
    </location>
</feature>
<sequence>MKKCPNCHQPVTPGSTFCENCGFDLRQAPVKPKRTRRQHVSDKPAKHPKWLNRIVWTILAVAVVVVATLAYSFYNKQAGKEQQVANMADMITNNQSNDLAKVMVSDNPNLKITGDTVQPLLTYARHHQGYAKSLQRELMNTGETSDQTFKLETDGHTMLIFPIYKLRVRTMHPVLTTNVANATLEANGSPLVTAKNDHFTYTAGPLFPGHYTFKLSGSRSKATASVNLMKNNDVHKQVSLITTDTPTGKDETTDSQDTSNDEQPTADDKSTTSSDQTGKDASDLSDRDQEGINAASDEYDFDVDDNTYTVSVPADNMLEIKAYDKDSGQHEGTFRYDQIHDIVSQYNPDTNKFETDD</sequence>
<feature type="compositionally biased region" description="Basic and acidic residues" evidence="1">
    <location>
        <begin position="277"/>
        <end position="289"/>
    </location>
</feature>
<dbReference type="EMBL" id="AZFS01000061">
    <property type="protein sequence ID" value="KRL93730.1"/>
    <property type="molecule type" value="Genomic_DNA"/>
</dbReference>
<dbReference type="AlphaFoldDB" id="A0A0R1URZ1"/>
<accession>A0A0R1URZ1</accession>
<keyword evidence="2" id="KW-0472">Membrane</keyword>
<feature type="transmembrane region" description="Helical" evidence="2">
    <location>
        <begin position="54"/>
        <end position="74"/>
    </location>
</feature>
<dbReference type="InterPro" id="IPR054529">
    <property type="entry name" value="TcaA_2nd"/>
</dbReference>
<dbReference type="OrthoDB" id="2327418at2"/>
<evidence type="ECO:0000313" key="5">
    <source>
        <dbReference type="EMBL" id="KRL93730.1"/>
    </source>
</evidence>
<dbReference type="InterPro" id="IPR026870">
    <property type="entry name" value="Zinc_ribbon_dom"/>
</dbReference>
<keyword evidence="2" id="KW-0812">Transmembrane</keyword>
<dbReference type="PANTHER" id="PTHR40038">
    <property type="entry name" value="MEMBRANE-ASSOCIATED PROTEIN TCAA"/>
    <property type="match status" value="1"/>
</dbReference>
<dbReference type="PATRIC" id="fig|1423753.3.peg.955"/>
<evidence type="ECO:0000256" key="1">
    <source>
        <dbReference type="SAM" id="MobiDB-lite"/>
    </source>
</evidence>
<dbReference type="Pfam" id="PF13240">
    <property type="entry name" value="Zn_Ribbon_1"/>
    <property type="match status" value="1"/>
</dbReference>
<evidence type="ECO:0000259" key="3">
    <source>
        <dbReference type="Pfam" id="PF13240"/>
    </source>
</evidence>
<name>A0A0R1URZ1_9LACO</name>
<evidence type="ECO:0000313" key="6">
    <source>
        <dbReference type="Proteomes" id="UP000051580"/>
    </source>
</evidence>
<proteinExistence type="predicted"/>
<reference evidence="5 6" key="1">
    <citation type="journal article" date="2015" name="Genome Announc.">
        <title>Expanding the biotechnology potential of lactobacilli through comparative genomics of 213 strains and associated genera.</title>
        <authorList>
            <person name="Sun Z."/>
            <person name="Harris H.M."/>
            <person name="McCann A."/>
            <person name="Guo C."/>
            <person name="Argimon S."/>
            <person name="Zhang W."/>
            <person name="Yang X."/>
            <person name="Jeffery I.B."/>
            <person name="Cooney J.C."/>
            <person name="Kagawa T.F."/>
            <person name="Liu W."/>
            <person name="Song Y."/>
            <person name="Salvetti E."/>
            <person name="Wrobel A."/>
            <person name="Rasinkangas P."/>
            <person name="Parkhill J."/>
            <person name="Rea M.C."/>
            <person name="O'Sullivan O."/>
            <person name="Ritari J."/>
            <person name="Douillard F.P."/>
            <person name="Paul Ross R."/>
            <person name="Yang R."/>
            <person name="Briner A.E."/>
            <person name="Felis G.E."/>
            <person name="de Vos W.M."/>
            <person name="Barrangou R."/>
            <person name="Klaenhammer T.R."/>
            <person name="Caufield P.W."/>
            <person name="Cui Y."/>
            <person name="Zhang H."/>
            <person name="O'Toole P.W."/>
        </authorList>
    </citation>
    <scope>NUCLEOTIDE SEQUENCE [LARGE SCALE GENOMIC DNA]</scope>
    <source>
        <strain evidence="5 6">DSM 16381</strain>
    </source>
</reference>
<dbReference type="Proteomes" id="UP000051580">
    <property type="component" value="Unassembled WGS sequence"/>
</dbReference>
<feature type="domain" description="Zinc-ribbon" evidence="3">
    <location>
        <begin position="3"/>
        <end position="25"/>
    </location>
</feature>
<evidence type="ECO:0000256" key="2">
    <source>
        <dbReference type="SAM" id="Phobius"/>
    </source>
</evidence>
<comment type="caution">
    <text evidence="5">The sequence shown here is derived from an EMBL/GenBank/DDBJ whole genome shotgun (WGS) entry which is preliminary data.</text>
</comment>
<dbReference type="PANTHER" id="PTHR40038:SF1">
    <property type="entry name" value="MEMBRANE-ASSOCIATED PROTEIN TCAA"/>
    <property type="match status" value="1"/>
</dbReference>
<gene>
    <name evidence="5" type="ORF">FD28_GL000915</name>
</gene>
<keyword evidence="2" id="KW-1133">Transmembrane helix</keyword>
<keyword evidence="6" id="KW-1185">Reference proteome</keyword>
<organism evidence="5 6">
    <name type="scientific">Levilactobacillus hammesii DSM 16381</name>
    <dbReference type="NCBI Taxonomy" id="1423753"/>
    <lineage>
        <taxon>Bacteria</taxon>
        <taxon>Bacillati</taxon>
        <taxon>Bacillota</taxon>
        <taxon>Bacilli</taxon>
        <taxon>Lactobacillales</taxon>
        <taxon>Lactobacillaceae</taxon>
        <taxon>Levilactobacillus</taxon>
    </lineage>
</organism>
<feature type="domain" description="TcaA second" evidence="4">
    <location>
        <begin position="80"/>
        <end position="168"/>
    </location>
</feature>
<dbReference type="STRING" id="1423753.FD28_GL000915"/>
<dbReference type="RefSeq" id="WP_057734775.1">
    <property type="nucleotide sequence ID" value="NZ_AZFS01000061.1"/>
</dbReference>
<dbReference type="Pfam" id="PF22813">
    <property type="entry name" value="TcaA_2nd"/>
    <property type="match status" value="1"/>
</dbReference>
<protein>
    <submittedName>
        <fullName evidence="5">Uncharacterized protein</fullName>
    </submittedName>
</protein>
<evidence type="ECO:0000259" key="4">
    <source>
        <dbReference type="Pfam" id="PF22813"/>
    </source>
</evidence>